<evidence type="ECO:0000313" key="3">
    <source>
        <dbReference type="EMBL" id="CAB4299590.1"/>
    </source>
</evidence>
<reference evidence="5" key="1">
    <citation type="journal article" date="2020" name="Genome Biol.">
        <title>Gamete binning: chromosome-level and haplotype-resolved genome assembly enabled by high-throughput single-cell sequencing of gamete genomes.</title>
        <authorList>
            <person name="Campoy J.A."/>
            <person name="Sun H."/>
            <person name="Goel M."/>
            <person name="Jiao W.-B."/>
            <person name="Folz-Donahue K."/>
            <person name="Wang N."/>
            <person name="Rubio M."/>
            <person name="Liu C."/>
            <person name="Kukat C."/>
            <person name="Ruiz D."/>
            <person name="Huettel B."/>
            <person name="Schneeberger K."/>
        </authorList>
    </citation>
    <scope>NUCLEOTIDE SEQUENCE [LARGE SCALE GENOMIC DNA]</scope>
    <source>
        <strain evidence="5">cv. Rojo Pasion</strain>
    </source>
</reference>
<accession>A0A6J5WCZ3</accession>
<evidence type="ECO:0000313" key="4">
    <source>
        <dbReference type="Proteomes" id="UP000507222"/>
    </source>
</evidence>
<dbReference type="AlphaFoldDB" id="A0A6J5WCZ3"/>
<evidence type="ECO:0000313" key="2">
    <source>
        <dbReference type="EMBL" id="CAB4269156.1"/>
    </source>
</evidence>
<evidence type="ECO:0000313" key="5">
    <source>
        <dbReference type="Proteomes" id="UP000507245"/>
    </source>
</evidence>
<gene>
    <name evidence="2" type="ORF">CURHAP_LOCUS14406</name>
    <name evidence="3" type="ORF">ORAREDHAP_LOCUS14143</name>
</gene>
<organism evidence="3 5">
    <name type="scientific">Prunus armeniaca</name>
    <name type="common">Apricot</name>
    <name type="synonym">Armeniaca vulgaris</name>
    <dbReference type="NCBI Taxonomy" id="36596"/>
    <lineage>
        <taxon>Eukaryota</taxon>
        <taxon>Viridiplantae</taxon>
        <taxon>Streptophyta</taxon>
        <taxon>Embryophyta</taxon>
        <taxon>Tracheophyta</taxon>
        <taxon>Spermatophyta</taxon>
        <taxon>Magnoliopsida</taxon>
        <taxon>eudicotyledons</taxon>
        <taxon>Gunneridae</taxon>
        <taxon>Pentapetalae</taxon>
        <taxon>rosids</taxon>
        <taxon>fabids</taxon>
        <taxon>Rosales</taxon>
        <taxon>Rosaceae</taxon>
        <taxon>Amygdaloideae</taxon>
        <taxon>Amygdaleae</taxon>
        <taxon>Prunus</taxon>
    </lineage>
</organism>
<name>A0A6J5WCZ3_PRUAR</name>
<dbReference type="Proteomes" id="UP000507222">
    <property type="component" value="Unassembled WGS sequence"/>
</dbReference>
<reference evidence="3 4" key="2">
    <citation type="submission" date="2020-05" db="EMBL/GenBank/DDBJ databases">
        <authorList>
            <person name="Campoy J."/>
            <person name="Schneeberger K."/>
            <person name="Spophaly S."/>
        </authorList>
    </citation>
    <scope>NUCLEOTIDE SEQUENCE [LARGE SCALE GENOMIC DNA]</scope>
    <source>
        <strain evidence="3">PruArmRojPasFocal</strain>
    </source>
</reference>
<dbReference type="Proteomes" id="UP000507245">
    <property type="component" value="Unassembled WGS sequence"/>
</dbReference>
<dbReference type="EMBL" id="CAEKDK010000002">
    <property type="protein sequence ID" value="CAB4269156.1"/>
    <property type="molecule type" value="Genomic_DNA"/>
</dbReference>
<evidence type="ECO:0000256" key="1">
    <source>
        <dbReference type="SAM" id="MobiDB-lite"/>
    </source>
</evidence>
<protein>
    <submittedName>
        <fullName evidence="3">Uncharacterized protein</fullName>
    </submittedName>
</protein>
<keyword evidence="5" id="KW-1185">Reference proteome</keyword>
<dbReference type="EMBL" id="CAEKKB010000002">
    <property type="protein sequence ID" value="CAB4299590.1"/>
    <property type="molecule type" value="Genomic_DNA"/>
</dbReference>
<sequence length="69" mass="8338">MAKRKKVKMTSKKKRIRKMMKRDKRKRKKTKMNRMIGLPNLERIVMRMGQTHGQSRSLLLSNRNARQTI</sequence>
<proteinExistence type="predicted"/>
<feature type="region of interest" description="Disordered" evidence="1">
    <location>
        <begin position="1"/>
        <end position="30"/>
    </location>
</feature>